<dbReference type="PANTHER" id="PTHR43383:SF2">
    <property type="entry name" value="AMIDOHYDROLASE 2 FAMILY PROTEIN"/>
    <property type="match status" value="1"/>
</dbReference>
<proteinExistence type="predicted"/>
<dbReference type="InterPro" id="IPR006680">
    <property type="entry name" value="Amidohydro-rel"/>
</dbReference>
<dbReference type="Proteomes" id="UP000295371">
    <property type="component" value="Unassembled WGS sequence"/>
</dbReference>
<name>A0A4R7J6Y8_9ACTN</name>
<organism evidence="2 3">
    <name type="scientific">Naumannella halotolerans</name>
    <dbReference type="NCBI Taxonomy" id="993414"/>
    <lineage>
        <taxon>Bacteria</taxon>
        <taxon>Bacillati</taxon>
        <taxon>Actinomycetota</taxon>
        <taxon>Actinomycetes</taxon>
        <taxon>Propionibacteriales</taxon>
        <taxon>Propionibacteriaceae</taxon>
        <taxon>Naumannella</taxon>
    </lineage>
</organism>
<sequence length="375" mass="41125">MIDELVEQLRDRPLIDHHVHGAWLSDGDRSRFENALNEGSTDPLPGWDSGFDNQLGFAIRAHCAPVLDLEPHAAADAYWQRRTSLGEAEVARRFLSAAGVSDWLVDTGFPGETCEPEELAALSGAHDHRVIRLESLAEQAIADSANYAEAFPALLEATITQEQAVGMKTVAAYRTGFDLDWSEPAAGSVVEAAARWRDSGGRRLTDPVLINFGIRSALALQKRRGGLPLQFHVGFGDRDEDLHRTDPLLLLPLLREFADASICLLHCYPFERQAGYLAQAFAGVYLDVGLAINYLGARSPSLIARSLEVAPFGKLLYSSDAYGPAELHLLGAHLWRSGTAQVLSHFVERGEWSTTDALRVAGMIGSENARRLYRL</sequence>
<dbReference type="PANTHER" id="PTHR43383">
    <property type="entry name" value="NODULIN 6"/>
    <property type="match status" value="1"/>
</dbReference>
<protein>
    <recommendedName>
        <fullName evidence="1">Amidohydrolase-related domain-containing protein</fullName>
    </recommendedName>
</protein>
<reference evidence="2 3" key="1">
    <citation type="submission" date="2019-03" db="EMBL/GenBank/DDBJ databases">
        <title>Genomic Encyclopedia of Archaeal and Bacterial Type Strains, Phase II (KMG-II): from individual species to whole genera.</title>
        <authorList>
            <person name="Goeker M."/>
        </authorList>
    </citation>
    <scope>NUCLEOTIDE SEQUENCE [LARGE SCALE GENOMIC DNA]</scope>
    <source>
        <strain evidence="2 3">DSM 24323</strain>
    </source>
</reference>
<evidence type="ECO:0000259" key="1">
    <source>
        <dbReference type="Pfam" id="PF04909"/>
    </source>
</evidence>
<accession>A0A4R7J6Y8</accession>
<dbReference type="RefSeq" id="WP_133753734.1">
    <property type="nucleotide sequence ID" value="NZ_SOAW01000001.1"/>
</dbReference>
<dbReference type="SUPFAM" id="SSF51556">
    <property type="entry name" value="Metallo-dependent hydrolases"/>
    <property type="match status" value="1"/>
</dbReference>
<dbReference type="OrthoDB" id="8244441at2"/>
<dbReference type="AlphaFoldDB" id="A0A4R7J6Y8"/>
<dbReference type="GO" id="GO:0016787">
    <property type="term" value="F:hydrolase activity"/>
    <property type="evidence" value="ECO:0007669"/>
    <property type="project" value="InterPro"/>
</dbReference>
<comment type="caution">
    <text evidence="2">The sequence shown here is derived from an EMBL/GenBank/DDBJ whole genome shotgun (WGS) entry which is preliminary data.</text>
</comment>
<dbReference type="InterPro" id="IPR032466">
    <property type="entry name" value="Metal_Hydrolase"/>
</dbReference>
<dbReference type="Pfam" id="PF04909">
    <property type="entry name" value="Amidohydro_2"/>
    <property type="match status" value="1"/>
</dbReference>
<keyword evidence="3" id="KW-1185">Reference proteome</keyword>
<evidence type="ECO:0000313" key="3">
    <source>
        <dbReference type="Proteomes" id="UP000295371"/>
    </source>
</evidence>
<dbReference type="Gene3D" id="3.20.20.140">
    <property type="entry name" value="Metal-dependent hydrolases"/>
    <property type="match status" value="1"/>
</dbReference>
<feature type="domain" description="Amidohydrolase-related" evidence="1">
    <location>
        <begin position="226"/>
        <end position="375"/>
    </location>
</feature>
<dbReference type="EMBL" id="SOAW01000001">
    <property type="protein sequence ID" value="TDT33181.1"/>
    <property type="molecule type" value="Genomic_DNA"/>
</dbReference>
<evidence type="ECO:0000313" key="2">
    <source>
        <dbReference type="EMBL" id="TDT33181.1"/>
    </source>
</evidence>
<gene>
    <name evidence="2" type="ORF">CLV29_0786</name>
</gene>